<dbReference type="Proteomes" id="UP000028501">
    <property type="component" value="Chromosome"/>
</dbReference>
<dbReference type="AlphaFoldDB" id="A0A075WD60"/>
<keyword evidence="1" id="KW-0560">Oxidoreductase</keyword>
<dbReference type="EMBL" id="CP006577">
    <property type="protein sequence ID" value="AIG97094.1"/>
    <property type="molecule type" value="Genomic_DNA"/>
</dbReference>
<dbReference type="PANTHER" id="PTHR42720">
    <property type="entry name" value="GLYCEROL-3-PHOSPHATE DEHYDROGENASE"/>
    <property type="match status" value="1"/>
</dbReference>
<dbReference type="Pfam" id="PF17806">
    <property type="entry name" value="SO_alpha_A3"/>
    <property type="match status" value="1"/>
</dbReference>
<dbReference type="KEGG" id="afg:AFULGI_00002680"/>
<evidence type="ECO:0000313" key="3">
    <source>
        <dbReference type="EMBL" id="AIG97094.1"/>
    </source>
</evidence>
<reference evidence="3 4" key="1">
    <citation type="submission" date="2013-07" db="EMBL/GenBank/DDBJ databases">
        <title>Genome of Archaeoglobus fulgidus.</title>
        <authorList>
            <person name="Fiebig A."/>
            <person name="Birkeland N.-K."/>
        </authorList>
    </citation>
    <scope>NUCLEOTIDE SEQUENCE [LARGE SCALE GENOMIC DNA]</scope>
    <source>
        <strain evidence="3 4">DSM 8774</strain>
    </source>
</reference>
<name>A0A075WD60_ARCFL</name>
<dbReference type="GO" id="GO:0016491">
    <property type="term" value="F:oxidoreductase activity"/>
    <property type="evidence" value="ECO:0007669"/>
    <property type="project" value="UniProtKB-KW"/>
</dbReference>
<protein>
    <submittedName>
        <fullName evidence="3">NAD(P)H-nitrite reductase</fullName>
    </submittedName>
</protein>
<proteinExistence type="predicted"/>
<gene>
    <name evidence="3" type="ORF">AFULGI_00002680</name>
</gene>
<evidence type="ECO:0000313" key="4">
    <source>
        <dbReference type="Proteomes" id="UP000028501"/>
    </source>
</evidence>
<dbReference type="Gene3D" id="1.10.10.1100">
    <property type="entry name" value="BFD-like [2Fe-2S]-binding domain"/>
    <property type="match status" value="1"/>
</dbReference>
<dbReference type="InterPro" id="IPR041854">
    <property type="entry name" value="BFD-like_2Fe2S-bd_dom_sf"/>
</dbReference>
<organism evidence="3 4">
    <name type="scientific">Archaeoglobus fulgidus DSM 8774</name>
    <dbReference type="NCBI Taxonomy" id="1344584"/>
    <lineage>
        <taxon>Archaea</taxon>
        <taxon>Methanobacteriati</taxon>
        <taxon>Methanobacteriota</taxon>
        <taxon>Archaeoglobi</taxon>
        <taxon>Archaeoglobales</taxon>
        <taxon>Archaeoglobaceae</taxon>
        <taxon>Archaeoglobus</taxon>
    </lineage>
</organism>
<evidence type="ECO:0000259" key="2">
    <source>
        <dbReference type="Pfam" id="PF17806"/>
    </source>
</evidence>
<dbReference type="GeneID" id="24793810"/>
<dbReference type="InterPro" id="IPR052745">
    <property type="entry name" value="G3P_Oxidase/Oxidoreductase"/>
</dbReference>
<dbReference type="InterPro" id="IPR041117">
    <property type="entry name" value="SoxA_A3"/>
</dbReference>
<dbReference type="RefSeq" id="WP_048064609.1">
    <property type="nucleotide sequence ID" value="NZ_CP006577.1"/>
</dbReference>
<dbReference type="PANTHER" id="PTHR42720:SF1">
    <property type="entry name" value="GLYCEROL 3-PHOSPHATE OXIDASE"/>
    <property type="match status" value="1"/>
</dbReference>
<dbReference type="HOGENOM" id="CLU_172457_1_0_2"/>
<sequence length="92" mass="10188">MKDRKVVCRCEDLTEEEIIHAIELGYDDLESLKRFTGATTGPCQGKSCLMHILRILSQKTGKSVDEIGVTTQRQPVNPVPLYILAAGKGDKE</sequence>
<accession>A0A075WD60</accession>
<evidence type="ECO:0000256" key="1">
    <source>
        <dbReference type="ARBA" id="ARBA00023002"/>
    </source>
</evidence>
<feature type="domain" description="SoxA A3" evidence="2">
    <location>
        <begin position="3"/>
        <end position="88"/>
    </location>
</feature>
<dbReference type="CDD" id="cd19946">
    <property type="entry name" value="GlpA-like_Fer2_BFD-like"/>
    <property type="match status" value="1"/>
</dbReference>